<dbReference type="PROSITE" id="PS00284">
    <property type="entry name" value="SERPIN"/>
    <property type="match status" value="1"/>
</dbReference>
<dbReference type="GO" id="GO:0004867">
    <property type="term" value="F:serine-type endopeptidase inhibitor activity"/>
    <property type="evidence" value="ECO:0007669"/>
    <property type="project" value="InterPro"/>
</dbReference>
<dbReference type="STRING" id="2711.A0A067F660"/>
<dbReference type="Gene3D" id="3.30.497.10">
    <property type="entry name" value="Antithrombin, subunit I, domain 2"/>
    <property type="match status" value="1"/>
</dbReference>
<dbReference type="Proteomes" id="UP000027120">
    <property type="component" value="Unassembled WGS sequence"/>
</dbReference>
<evidence type="ECO:0000256" key="1">
    <source>
        <dbReference type="ARBA" id="ARBA00009500"/>
    </source>
</evidence>
<dbReference type="SUPFAM" id="SSF56574">
    <property type="entry name" value="Serpins"/>
    <property type="match status" value="1"/>
</dbReference>
<organism evidence="4 5">
    <name type="scientific">Citrus sinensis</name>
    <name type="common">Sweet orange</name>
    <name type="synonym">Citrus aurantium var. sinensis</name>
    <dbReference type="NCBI Taxonomy" id="2711"/>
    <lineage>
        <taxon>Eukaryota</taxon>
        <taxon>Viridiplantae</taxon>
        <taxon>Streptophyta</taxon>
        <taxon>Embryophyta</taxon>
        <taxon>Tracheophyta</taxon>
        <taxon>Spermatophyta</taxon>
        <taxon>Magnoliopsida</taxon>
        <taxon>eudicotyledons</taxon>
        <taxon>Gunneridae</taxon>
        <taxon>Pentapetalae</taxon>
        <taxon>rosids</taxon>
        <taxon>malvids</taxon>
        <taxon>Sapindales</taxon>
        <taxon>Rutaceae</taxon>
        <taxon>Aurantioideae</taxon>
        <taxon>Citrus</taxon>
    </lineage>
</organism>
<dbReference type="InterPro" id="IPR042178">
    <property type="entry name" value="Serpin_sf_1"/>
</dbReference>
<sequence>MHALYEIQRCMREYSWQSMDVRESISNQTDVGLSLTKHVALTEAKDSNLFLPPSSTRELLSLITAGSKGPTLDQLLSFLKSKSDDQLNTFAAELVAVVFADGSPSGGSRLSAANGVRIDQSLSLGNTFKQIVDNIYKAASNQVDFQTKAAEVYREVNMWAEKETNGLIKEVLPPGSVDISTKLIFANELKKRQFVSALMVSKFYGFLPNKVRISAISPCTFSLLDGKDGLPILVEKMGSESRFLDRHLPSQKVEVGEFMIPKFKVSCGIEVSNALEGLGLELPFFGEGVVWQRWWIPLGKCLIEVNEGGTKPVATSVVRVALMCMPLYDKIYFVANHPFVFIIREDMIGLVMFIGHVLNPLAG</sequence>
<proteinExistence type="inferred from homology"/>
<dbReference type="SMART" id="SM00093">
    <property type="entry name" value="SERPIN"/>
    <property type="match status" value="1"/>
</dbReference>
<dbReference type="PANTHER" id="PTHR11461">
    <property type="entry name" value="SERINE PROTEASE INHIBITOR, SERPIN"/>
    <property type="match status" value="1"/>
</dbReference>
<dbReference type="AlphaFoldDB" id="A0A067F660"/>
<dbReference type="CDD" id="cd02043">
    <property type="entry name" value="serpinP_plants"/>
    <property type="match status" value="1"/>
</dbReference>
<protein>
    <recommendedName>
        <fullName evidence="3">Serpin domain-containing protein</fullName>
    </recommendedName>
</protein>
<dbReference type="InterPro" id="IPR042185">
    <property type="entry name" value="Serpin_sf_2"/>
</dbReference>
<comment type="similarity">
    <text evidence="1 2">Belongs to the serpin family.</text>
</comment>
<evidence type="ECO:0000259" key="3">
    <source>
        <dbReference type="SMART" id="SM00093"/>
    </source>
</evidence>
<dbReference type="SMR" id="A0A067F660"/>
<dbReference type="InterPro" id="IPR000215">
    <property type="entry name" value="Serpin_fam"/>
</dbReference>
<evidence type="ECO:0000313" key="4">
    <source>
        <dbReference type="EMBL" id="KDO62874.1"/>
    </source>
</evidence>
<dbReference type="InterPro" id="IPR023795">
    <property type="entry name" value="Serpin_CS"/>
</dbReference>
<dbReference type="Pfam" id="PF00079">
    <property type="entry name" value="Serpin"/>
    <property type="match status" value="2"/>
</dbReference>
<dbReference type="GO" id="GO:0005615">
    <property type="term" value="C:extracellular space"/>
    <property type="evidence" value="ECO:0000318"/>
    <property type="project" value="GO_Central"/>
</dbReference>
<feature type="domain" description="Serpin" evidence="3">
    <location>
        <begin position="33"/>
        <end position="360"/>
    </location>
</feature>
<evidence type="ECO:0000256" key="2">
    <source>
        <dbReference type="RuleBase" id="RU000411"/>
    </source>
</evidence>
<evidence type="ECO:0000313" key="5">
    <source>
        <dbReference type="Proteomes" id="UP000027120"/>
    </source>
</evidence>
<dbReference type="PANTHER" id="PTHR11461:SF211">
    <property type="entry name" value="GH10112P-RELATED"/>
    <property type="match status" value="1"/>
</dbReference>
<name>A0A067F660_CITSI</name>
<dbReference type="InterPro" id="IPR023796">
    <property type="entry name" value="Serpin_dom"/>
</dbReference>
<reference evidence="4 5" key="1">
    <citation type="submission" date="2014-04" db="EMBL/GenBank/DDBJ databases">
        <authorList>
            <consortium name="International Citrus Genome Consortium"/>
            <person name="Gmitter F."/>
            <person name="Chen C."/>
            <person name="Farmerie W."/>
            <person name="Harkins T."/>
            <person name="Desany B."/>
            <person name="Mohiuddin M."/>
            <person name="Kodira C."/>
            <person name="Borodovsky M."/>
            <person name="Lomsadze A."/>
            <person name="Burns P."/>
            <person name="Jenkins J."/>
            <person name="Prochnik S."/>
            <person name="Shu S."/>
            <person name="Chapman J."/>
            <person name="Pitluck S."/>
            <person name="Schmutz J."/>
            <person name="Rokhsar D."/>
        </authorList>
    </citation>
    <scope>NUCLEOTIDE SEQUENCE</scope>
</reference>
<dbReference type="Gene3D" id="2.30.39.10">
    <property type="entry name" value="Alpha-1-antitrypsin, domain 1"/>
    <property type="match status" value="2"/>
</dbReference>
<accession>A0A067F660</accession>
<gene>
    <name evidence="4" type="ORF">CISIN_1g046618mg</name>
</gene>
<keyword evidence="5" id="KW-1185">Reference proteome</keyword>
<dbReference type="InterPro" id="IPR036186">
    <property type="entry name" value="Serpin_sf"/>
</dbReference>
<dbReference type="EMBL" id="KK784916">
    <property type="protein sequence ID" value="KDO62874.1"/>
    <property type="molecule type" value="Genomic_DNA"/>
</dbReference>